<dbReference type="Bgee" id="ENSLOCG00000000917">
    <property type="expression patterns" value="Expressed in pharyngeal gill and 8 other cell types or tissues"/>
</dbReference>
<dbReference type="Pfam" id="PF25683">
    <property type="entry name" value="URGCP_GTPase"/>
    <property type="match status" value="1"/>
</dbReference>
<dbReference type="PANTHER" id="PTHR14819:SF9">
    <property type="entry name" value="UP-REGULATOR OF CELL PROLIFERATION-LIKE"/>
    <property type="match status" value="1"/>
</dbReference>
<dbReference type="SUPFAM" id="SSF52540">
    <property type="entry name" value="P-loop containing nucleoside triphosphate hydrolases"/>
    <property type="match status" value="1"/>
</dbReference>
<evidence type="ECO:0000313" key="4">
    <source>
        <dbReference type="Ensembl" id="ENSLOCP00000001023.1"/>
    </source>
</evidence>
<dbReference type="Ensembl" id="ENSLOCT00000001027.1">
    <property type="protein sequence ID" value="ENSLOCP00000001023.1"/>
    <property type="gene ID" value="ENSLOCG00000000917.1"/>
</dbReference>
<dbReference type="GO" id="GO:0005525">
    <property type="term" value="F:GTP binding"/>
    <property type="evidence" value="ECO:0007669"/>
    <property type="project" value="InterPro"/>
</dbReference>
<organism evidence="4 5">
    <name type="scientific">Lepisosteus oculatus</name>
    <name type="common">Spotted gar</name>
    <dbReference type="NCBI Taxonomy" id="7918"/>
    <lineage>
        <taxon>Eukaryota</taxon>
        <taxon>Metazoa</taxon>
        <taxon>Chordata</taxon>
        <taxon>Craniata</taxon>
        <taxon>Vertebrata</taxon>
        <taxon>Euteleostomi</taxon>
        <taxon>Actinopterygii</taxon>
        <taxon>Neopterygii</taxon>
        <taxon>Holostei</taxon>
        <taxon>Semionotiformes</taxon>
        <taxon>Lepisosteidae</taxon>
        <taxon>Lepisosteus</taxon>
    </lineage>
</organism>
<dbReference type="GeneTree" id="ENSGT00940000154390"/>
<dbReference type="InParanoid" id="W5LY16"/>
<comment type="similarity">
    <text evidence="1">Belongs to the TRAFAC class dynamin-like GTPase superfamily. Very large inducible GTPase (VLIG) family.</text>
</comment>
<dbReference type="InterPro" id="IPR058641">
    <property type="entry name" value="GVIN1_dom"/>
</dbReference>
<evidence type="ECO:0000259" key="3">
    <source>
        <dbReference type="PROSITE" id="PS51717"/>
    </source>
</evidence>
<evidence type="ECO:0000256" key="1">
    <source>
        <dbReference type="ARBA" id="ARBA00006828"/>
    </source>
</evidence>
<dbReference type="OMA" id="HVHQDQA"/>
<dbReference type="Pfam" id="PF25496">
    <property type="entry name" value="URGCP"/>
    <property type="match status" value="1"/>
</dbReference>
<reference evidence="4" key="2">
    <citation type="submission" date="2025-08" db="UniProtKB">
        <authorList>
            <consortium name="Ensembl"/>
        </authorList>
    </citation>
    <scope>IDENTIFICATION</scope>
</reference>
<evidence type="ECO:0000256" key="2">
    <source>
        <dbReference type="SAM" id="Coils"/>
    </source>
</evidence>
<dbReference type="Pfam" id="PF25974">
    <property type="entry name" value="URGCP_9th"/>
    <property type="match status" value="1"/>
</dbReference>
<evidence type="ECO:0000313" key="5">
    <source>
        <dbReference type="Proteomes" id="UP000018468"/>
    </source>
</evidence>
<name>W5LY16_LEPOC</name>
<dbReference type="EMBL" id="AHAT01030091">
    <property type="status" value="NOT_ANNOTATED_CDS"/>
    <property type="molecule type" value="Genomic_DNA"/>
</dbReference>
<dbReference type="Proteomes" id="UP000018468">
    <property type="component" value="Linkage group LG25"/>
</dbReference>
<dbReference type="InterPro" id="IPR057365">
    <property type="entry name" value="URGCP"/>
</dbReference>
<feature type="coiled-coil region" evidence="2">
    <location>
        <begin position="434"/>
        <end position="461"/>
    </location>
</feature>
<dbReference type="eggNOG" id="ENOG502QSGY">
    <property type="taxonomic scope" value="Eukaryota"/>
</dbReference>
<keyword evidence="2" id="KW-0175">Coiled coil</keyword>
<reference evidence="4" key="3">
    <citation type="submission" date="2025-09" db="UniProtKB">
        <authorList>
            <consortium name="Ensembl"/>
        </authorList>
    </citation>
    <scope>IDENTIFICATION</scope>
</reference>
<dbReference type="InterPro" id="IPR052986">
    <property type="entry name" value="VLIG_GTPase"/>
</dbReference>
<dbReference type="PROSITE" id="PS51717">
    <property type="entry name" value="G_VLIG"/>
    <property type="match status" value="1"/>
</dbReference>
<dbReference type="HOGENOM" id="CLU_002276_3_0_1"/>
<dbReference type="InterPro" id="IPR027417">
    <property type="entry name" value="P-loop_NTPase"/>
</dbReference>
<dbReference type="Gene3D" id="3.40.50.300">
    <property type="entry name" value="P-loop containing nucleotide triphosphate hydrolases"/>
    <property type="match status" value="1"/>
</dbReference>
<sequence length="1558" mass="180279">MEELLCKLGLEQLYPGKLTLSSMLEISRESITDEQMPSLRTLPWLFLKRLMMINADARCISFNNEEADIQKIVENFESMKSIVNLYNEESADENLVNPLDVITALFLCADSFFRQEMMLKMSMCQFALPLLLPKGHGNQCTLMLWALQDILKEWRPHYLAETRGFEEDNIVHAEMPLISFVRLRDCSFSKSQVLNQVFSNPQQFHNFFMHRGMECGDIPRTVSSGLVEIFWYLPCGNKNLDIFPGPVAITNLRGDICSFQTQFTFLMQTSSAVFVFLDRMQEAEYNFMASLNTISTELFLVINSEGVKNKMDSDAITNIVKALKLEPKNMLIKTQRVNEAKFANMLSAAIKRVMQSNCKRFNLQSISAKAQDLGISLDEVHDSVSCSIAKTRAEEIIKGIGVRVITEYKAKYLPLQGELWRRLAKLEKEECRLKNSGDQRLEEYKSQLKDEKQRIREDQSKYKVTRPMWSFIDAVSAPDRTERIFFLKWLRIKLDMTSRKRISVLRHRYNEQCNSAAQDRKAIAELDQQLLDSSLGIEHYMREMGQIYEASLCGSETKSPQVLHLPSLAADLLLDGFPLELVDGDASNIPVRWVSDVLMQLHKKVGECSRLLVVAVLGVQSTGKSTLLNTMFGANFSVSSGRCTRGAFMLFLRVKEELKEELGCDFVLLIDTEGLKSPELAQLEDSHEHDNELATLVTGLSDVTIINIAMENSTEMKDILQIVVHAFLRMSEVGKKPKCQFVHQNVPGVSAHKKNITERKQLLELLNEMTQIAAAMEKQPTVKKFTDVLDYDADKNNWYIPGLWHGTPPMAPVNTGYSEAVYEFKQNLFGVLKSCKDEKPPSQIPEFLLWMSSLWKAVKYENFIFSFRNTLVADAYNNLCIEFSNWEWSFRKHMYSWLANAEDHISNFQLDGSSDEISSLEVLLRHLKMEASSELTSEEKMMMDKLKKYYGRKERHIPLVEKYKADFLNSIKCLRKEVEHSLNNKLENAVELSKGMTKVKEIHHEHTALVEQKVLQLLEHCKNRNIPLSNQQLKEEFEKMWNDTVSKLNFRGLERKDIHSIVLHQLRHNLDRRGSSVNEELNKIENLVEYGHKNFEARGRHLKKREKIRKVFLKNDKKAQVQKVADAIFKDCEQFVLEKTHKLMDFNEIYIQELLQNIDEFLKKNTHLPTNSKFEVDLKLCICGFAAQAFHQMHENFLREKDPRRHLEKFKAQYCSDFQDLYNKKDQDQKTAQDFTDLCLRPAVVESIRKALGIELVDEILASSQSVHYSSRYFFQFTILKELLEKNNFHDYVSYILTYETYVKDWIFNHIMEHFSKEASVVGLKVKCLENIMAKVERAIEMARNHLPSNYSENPAEFLQRVCRALGTDIVIPLDAIRRLQLHTPTKCDLFAQCLLASVKELKARLQAEFSEISDIKGTLVNLPVRPQDELFKRVFGCGEQCPFCKVPCEAGGRDHREHYALVHRPQGLGYSKYVFNNKLVETICTSEICSEHTFENIDTQEKPHPFKDYEASDYWKYVLVQYNELFAEWYNVVPADFPPDWRSITQQKALDSLKTSF</sequence>
<protein>
    <submittedName>
        <fullName evidence="4">Up-regulator of cell proliferation-like</fullName>
    </submittedName>
</protein>
<accession>W5LY16</accession>
<proteinExistence type="inferred from homology"/>
<feature type="domain" description="VLIG-type G" evidence="3">
    <location>
        <begin position="608"/>
        <end position="852"/>
    </location>
</feature>
<dbReference type="PANTHER" id="PTHR14819">
    <property type="entry name" value="GTP-BINDING"/>
    <property type="match status" value="1"/>
</dbReference>
<reference evidence="5" key="1">
    <citation type="submission" date="2011-12" db="EMBL/GenBank/DDBJ databases">
        <title>The Draft Genome of Lepisosteus oculatus.</title>
        <authorList>
            <consortium name="The Broad Institute Genome Assembly &amp; Analysis Group"/>
            <consortium name="Computational R&amp;D Group"/>
            <consortium name="and Sequencing Platform"/>
            <person name="Di Palma F."/>
            <person name="Alfoldi J."/>
            <person name="Johnson J."/>
            <person name="Berlin A."/>
            <person name="Gnerre S."/>
            <person name="Jaffe D."/>
            <person name="MacCallum I."/>
            <person name="Young S."/>
            <person name="Walker B.J."/>
            <person name="Lander E.S."/>
            <person name="Lindblad-Toh K."/>
        </authorList>
    </citation>
    <scope>NUCLEOTIDE SEQUENCE [LARGE SCALE GENOMIC DNA]</scope>
</reference>
<dbReference type="InterPro" id="IPR030383">
    <property type="entry name" value="G_VLIG_dom"/>
</dbReference>
<keyword evidence="5" id="KW-1185">Reference proteome</keyword>